<dbReference type="Gene3D" id="3.40.50.150">
    <property type="entry name" value="Vaccinia Virus protein VP39"/>
    <property type="match status" value="1"/>
</dbReference>
<dbReference type="AlphaFoldDB" id="A0A239LJ17"/>
<dbReference type="EMBL" id="FZOD01000033">
    <property type="protein sequence ID" value="SNT29554.1"/>
    <property type="molecule type" value="Genomic_DNA"/>
</dbReference>
<evidence type="ECO:0000313" key="2">
    <source>
        <dbReference type="Proteomes" id="UP000198282"/>
    </source>
</evidence>
<name>A0A239LJ17_9ACTN</name>
<sequence>MSDATRRPPAGLDTSVANVARMNDYYLGGKDNFAADRKAAEEVLALAPEVRTMAREGQAFMIRAVRYLLDEGVTQFVSLGVGLPTRSSIHYVAQELVPDARVVYVSTDPVVLSHARALLATNPATAVVEGDILHPRELLADPGLRGLVDLDRPVAILIASALQFIPDEDDPFKCVAVLRDALPVGSCFALGHVVFERRPEVEDPIVGIYRRILGRDEGAGRSSQQVLRFFDGMELVEPGFVYTRDWRPDNPLTVQGRDKTWSMVGIARKTEG</sequence>
<dbReference type="InterPro" id="IPR006764">
    <property type="entry name" value="SAM_dep_MeTrfase_SAV2177_type"/>
</dbReference>
<evidence type="ECO:0000313" key="1">
    <source>
        <dbReference type="EMBL" id="SNT29554.1"/>
    </source>
</evidence>
<protein>
    <submittedName>
        <fullName evidence="1">S-adenosyl methyltransferase</fullName>
    </submittedName>
</protein>
<dbReference type="SUPFAM" id="SSF53335">
    <property type="entry name" value="S-adenosyl-L-methionine-dependent methyltransferases"/>
    <property type="match status" value="1"/>
</dbReference>
<gene>
    <name evidence="1" type="ORF">SAMN05216276_103311</name>
</gene>
<dbReference type="OrthoDB" id="3216820at2"/>
<dbReference type="RefSeq" id="WP_089210334.1">
    <property type="nucleotide sequence ID" value="NZ_FZOD01000033.1"/>
</dbReference>
<dbReference type="GO" id="GO:0032259">
    <property type="term" value="P:methylation"/>
    <property type="evidence" value="ECO:0007669"/>
    <property type="project" value="UniProtKB-KW"/>
</dbReference>
<reference evidence="1 2" key="1">
    <citation type="submission" date="2017-06" db="EMBL/GenBank/DDBJ databases">
        <authorList>
            <person name="Kim H.J."/>
            <person name="Triplett B.A."/>
        </authorList>
    </citation>
    <scope>NUCLEOTIDE SEQUENCE [LARGE SCALE GENOMIC DNA]</scope>
    <source>
        <strain evidence="1 2">CGMCC 4.2132</strain>
    </source>
</reference>
<dbReference type="InterPro" id="IPR029063">
    <property type="entry name" value="SAM-dependent_MTases_sf"/>
</dbReference>
<keyword evidence="1" id="KW-0489">Methyltransferase</keyword>
<keyword evidence="2" id="KW-1185">Reference proteome</keyword>
<dbReference type="Proteomes" id="UP000198282">
    <property type="component" value="Unassembled WGS sequence"/>
</dbReference>
<accession>A0A239LJ17</accession>
<dbReference type="Pfam" id="PF04672">
    <property type="entry name" value="Methyltransf_19"/>
    <property type="match status" value="1"/>
</dbReference>
<proteinExistence type="predicted"/>
<organism evidence="1 2">
    <name type="scientific">Streptosporangium subroseum</name>
    <dbReference type="NCBI Taxonomy" id="106412"/>
    <lineage>
        <taxon>Bacteria</taxon>
        <taxon>Bacillati</taxon>
        <taxon>Actinomycetota</taxon>
        <taxon>Actinomycetes</taxon>
        <taxon>Streptosporangiales</taxon>
        <taxon>Streptosporangiaceae</taxon>
        <taxon>Streptosporangium</taxon>
    </lineage>
</organism>
<dbReference type="GO" id="GO:0008168">
    <property type="term" value="F:methyltransferase activity"/>
    <property type="evidence" value="ECO:0007669"/>
    <property type="project" value="UniProtKB-KW"/>
</dbReference>
<dbReference type="PIRSF" id="PIRSF017393">
    <property type="entry name" value="MTase_SAV2177"/>
    <property type="match status" value="1"/>
</dbReference>
<keyword evidence="1" id="KW-0808">Transferase</keyword>